<gene>
    <name evidence="2" type="ORF">K466DRAFT_607924</name>
</gene>
<feature type="compositionally biased region" description="Polar residues" evidence="1">
    <location>
        <begin position="236"/>
        <end position="248"/>
    </location>
</feature>
<keyword evidence="3" id="KW-1185">Reference proteome</keyword>
<dbReference type="STRING" id="1314778.A0A5C3NIR2"/>
<organism evidence="2 3">
    <name type="scientific">Polyporus arcularius HHB13444</name>
    <dbReference type="NCBI Taxonomy" id="1314778"/>
    <lineage>
        <taxon>Eukaryota</taxon>
        <taxon>Fungi</taxon>
        <taxon>Dikarya</taxon>
        <taxon>Basidiomycota</taxon>
        <taxon>Agaricomycotina</taxon>
        <taxon>Agaricomycetes</taxon>
        <taxon>Polyporales</taxon>
        <taxon>Polyporaceae</taxon>
        <taxon>Polyporus</taxon>
    </lineage>
</organism>
<proteinExistence type="predicted"/>
<evidence type="ECO:0000313" key="3">
    <source>
        <dbReference type="Proteomes" id="UP000308197"/>
    </source>
</evidence>
<dbReference type="EMBL" id="ML213379">
    <property type="protein sequence ID" value="TFK77631.1"/>
    <property type="molecule type" value="Genomic_DNA"/>
</dbReference>
<feature type="region of interest" description="Disordered" evidence="1">
    <location>
        <begin position="165"/>
        <end position="270"/>
    </location>
</feature>
<sequence length="270" mass="30077">MRNKDGGIDTDQYTVGIDKDIEPFSSFWGGPAQQEIDRWSAYPSHVLGPNPVRKDSRLQYDDDGLPKLPKYQDTWSTADAASAMDAWFHAMWQFCRKDTDLPNGLDWDIIKTNLDDFVPARWLDVGINRPTDLPFYMLASLYHRLFESQSGSNAFRWIHRQVSNASQSTTHESSEPITAAARPPPETLPLPPSTPARQRRVVYSTPSKTPSRRPQAAGTPSHRLPTLAEGDEVPAESSTTTYALSSPPGNHHEHALLSSGESVLDDPPLD</sequence>
<accession>A0A5C3NIR2</accession>
<dbReference type="Proteomes" id="UP000308197">
    <property type="component" value="Unassembled WGS sequence"/>
</dbReference>
<dbReference type="AlphaFoldDB" id="A0A5C3NIR2"/>
<name>A0A5C3NIR2_9APHY</name>
<reference evidence="2 3" key="1">
    <citation type="journal article" date="2019" name="Nat. Ecol. Evol.">
        <title>Megaphylogeny resolves global patterns of mushroom evolution.</title>
        <authorList>
            <person name="Varga T."/>
            <person name="Krizsan K."/>
            <person name="Foldi C."/>
            <person name="Dima B."/>
            <person name="Sanchez-Garcia M."/>
            <person name="Sanchez-Ramirez S."/>
            <person name="Szollosi G.J."/>
            <person name="Szarkandi J.G."/>
            <person name="Papp V."/>
            <person name="Albert L."/>
            <person name="Andreopoulos W."/>
            <person name="Angelini C."/>
            <person name="Antonin V."/>
            <person name="Barry K.W."/>
            <person name="Bougher N.L."/>
            <person name="Buchanan P."/>
            <person name="Buyck B."/>
            <person name="Bense V."/>
            <person name="Catcheside P."/>
            <person name="Chovatia M."/>
            <person name="Cooper J."/>
            <person name="Damon W."/>
            <person name="Desjardin D."/>
            <person name="Finy P."/>
            <person name="Geml J."/>
            <person name="Haridas S."/>
            <person name="Hughes K."/>
            <person name="Justo A."/>
            <person name="Karasinski D."/>
            <person name="Kautmanova I."/>
            <person name="Kiss B."/>
            <person name="Kocsube S."/>
            <person name="Kotiranta H."/>
            <person name="LaButti K.M."/>
            <person name="Lechner B.E."/>
            <person name="Liimatainen K."/>
            <person name="Lipzen A."/>
            <person name="Lukacs Z."/>
            <person name="Mihaltcheva S."/>
            <person name="Morgado L.N."/>
            <person name="Niskanen T."/>
            <person name="Noordeloos M.E."/>
            <person name="Ohm R.A."/>
            <person name="Ortiz-Santana B."/>
            <person name="Ovrebo C."/>
            <person name="Racz N."/>
            <person name="Riley R."/>
            <person name="Savchenko A."/>
            <person name="Shiryaev A."/>
            <person name="Soop K."/>
            <person name="Spirin V."/>
            <person name="Szebenyi C."/>
            <person name="Tomsovsky M."/>
            <person name="Tulloss R.E."/>
            <person name="Uehling J."/>
            <person name="Grigoriev I.V."/>
            <person name="Vagvolgyi C."/>
            <person name="Papp T."/>
            <person name="Martin F.M."/>
            <person name="Miettinen O."/>
            <person name="Hibbett D.S."/>
            <person name="Nagy L.G."/>
        </authorList>
    </citation>
    <scope>NUCLEOTIDE SEQUENCE [LARGE SCALE GENOMIC DNA]</scope>
    <source>
        <strain evidence="2 3">HHB13444</strain>
    </source>
</reference>
<dbReference type="InParanoid" id="A0A5C3NIR2"/>
<evidence type="ECO:0000313" key="2">
    <source>
        <dbReference type="EMBL" id="TFK77631.1"/>
    </source>
</evidence>
<evidence type="ECO:0000256" key="1">
    <source>
        <dbReference type="SAM" id="MobiDB-lite"/>
    </source>
</evidence>
<feature type="compositionally biased region" description="Pro residues" evidence="1">
    <location>
        <begin position="182"/>
        <end position="194"/>
    </location>
</feature>
<protein>
    <submittedName>
        <fullName evidence="2">Uncharacterized protein</fullName>
    </submittedName>
</protein>
<feature type="non-terminal residue" evidence="2">
    <location>
        <position position="270"/>
    </location>
</feature>